<organism evidence="1 2">
    <name type="scientific">Hyalomma asiaticum</name>
    <name type="common">Tick</name>
    <dbReference type="NCBI Taxonomy" id="266040"/>
    <lineage>
        <taxon>Eukaryota</taxon>
        <taxon>Metazoa</taxon>
        <taxon>Ecdysozoa</taxon>
        <taxon>Arthropoda</taxon>
        <taxon>Chelicerata</taxon>
        <taxon>Arachnida</taxon>
        <taxon>Acari</taxon>
        <taxon>Parasitiformes</taxon>
        <taxon>Ixodida</taxon>
        <taxon>Ixodoidea</taxon>
        <taxon>Ixodidae</taxon>
        <taxon>Hyalomminae</taxon>
        <taxon>Hyalomma</taxon>
    </lineage>
</organism>
<comment type="caution">
    <text evidence="1">The sequence shown here is derived from an EMBL/GenBank/DDBJ whole genome shotgun (WGS) entry which is preliminary data.</text>
</comment>
<sequence length="516" mass="56642">MGRRVSLSVCAVPKLVSSPVASQFGQTRLPREDRPLAEAFQKDDPTTLAVDEPQASTTSLAVHIEDGEDPTIPAEVLTITHDIGIQVSTLDAVRNQPLSISTIQDEKALNVLSGLPCFQLFYNLCDLYTDCRLLAHAKGFCISNEDAVLLTFMKLQHNLTFSVLGVLFGVHRTTAADIFKVANSRAAHVAAPTVQSDRSRRSGQKHGGALFFRPRAFAFANPGGAGKVTFAACSTQRSRAQFMRVGNEEEARLARSSAASFHVLHTCAARIDVARWVVRAACELLCSTRAATGSRAVWGRLMTHEAAKERWWQFAAQPASCTPARAGQKHAAAGVRARVFMPAARRVRNSEETKPPRGNEIELDRFHLFLSLSPRPPRPSLILTADARVTSSRQVRVIAQKMSRGIGVRAEDSFGLNALCTAEPIPLLQLPAERRLLNPVRPKQFSLRRASVSRRTRFRRFDIGERCCNLLGARKKQNMKRRSVASGAGVECRAQATKTGRGVENKAPVKEDGPRR</sequence>
<gene>
    <name evidence="1" type="ORF">HPB50_018077</name>
</gene>
<accession>A0ACB7SCA1</accession>
<dbReference type="EMBL" id="CM023485">
    <property type="protein sequence ID" value="KAH6930772.1"/>
    <property type="molecule type" value="Genomic_DNA"/>
</dbReference>
<proteinExistence type="predicted"/>
<name>A0ACB7SCA1_HYAAI</name>
<reference evidence="1" key="1">
    <citation type="submission" date="2020-05" db="EMBL/GenBank/DDBJ databases">
        <title>Large-scale comparative analyses of tick genomes elucidate their genetic diversity and vector capacities.</title>
        <authorList>
            <person name="Jia N."/>
            <person name="Wang J."/>
            <person name="Shi W."/>
            <person name="Du L."/>
            <person name="Sun Y."/>
            <person name="Zhan W."/>
            <person name="Jiang J."/>
            <person name="Wang Q."/>
            <person name="Zhang B."/>
            <person name="Ji P."/>
            <person name="Sakyi L.B."/>
            <person name="Cui X."/>
            <person name="Yuan T."/>
            <person name="Jiang B."/>
            <person name="Yang W."/>
            <person name="Lam T.T.-Y."/>
            <person name="Chang Q."/>
            <person name="Ding S."/>
            <person name="Wang X."/>
            <person name="Zhu J."/>
            <person name="Ruan X."/>
            <person name="Zhao L."/>
            <person name="Wei J."/>
            <person name="Que T."/>
            <person name="Du C."/>
            <person name="Cheng J."/>
            <person name="Dai P."/>
            <person name="Han X."/>
            <person name="Huang E."/>
            <person name="Gao Y."/>
            <person name="Liu J."/>
            <person name="Shao H."/>
            <person name="Ye R."/>
            <person name="Li L."/>
            <person name="Wei W."/>
            <person name="Wang X."/>
            <person name="Wang C."/>
            <person name="Yang T."/>
            <person name="Huo Q."/>
            <person name="Li W."/>
            <person name="Guo W."/>
            <person name="Chen H."/>
            <person name="Zhou L."/>
            <person name="Ni X."/>
            <person name="Tian J."/>
            <person name="Zhou Y."/>
            <person name="Sheng Y."/>
            <person name="Liu T."/>
            <person name="Pan Y."/>
            <person name="Xia L."/>
            <person name="Li J."/>
            <person name="Zhao F."/>
            <person name="Cao W."/>
        </authorList>
    </citation>
    <scope>NUCLEOTIDE SEQUENCE</scope>
    <source>
        <strain evidence="1">Hyas-2018</strain>
    </source>
</reference>
<protein>
    <submittedName>
        <fullName evidence="1">Uncharacterized protein</fullName>
    </submittedName>
</protein>
<evidence type="ECO:0000313" key="2">
    <source>
        <dbReference type="Proteomes" id="UP000821845"/>
    </source>
</evidence>
<keyword evidence="2" id="KW-1185">Reference proteome</keyword>
<evidence type="ECO:0000313" key="1">
    <source>
        <dbReference type="EMBL" id="KAH6930772.1"/>
    </source>
</evidence>
<dbReference type="Proteomes" id="UP000821845">
    <property type="component" value="Chromosome 5"/>
</dbReference>